<dbReference type="EMBL" id="JADYXP020000003">
    <property type="protein sequence ID" value="KAL0128126.1"/>
    <property type="molecule type" value="Genomic_DNA"/>
</dbReference>
<comment type="similarity">
    <text evidence="2">Belongs to the NPC2 family.</text>
</comment>
<name>A0AAW2GLT5_9HYME</name>
<dbReference type="InterPro" id="IPR039670">
    <property type="entry name" value="NPC2-like"/>
</dbReference>
<comment type="caution">
    <text evidence="6">The sequence shown here is derived from an EMBL/GenBank/DDBJ whole genome shotgun (WGS) entry which is preliminary data.</text>
</comment>
<dbReference type="Proteomes" id="UP001430953">
    <property type="component" value="Unassembled WGS sequence"/>
</dbReference>
<protein>
    <recommendedName>
        <fullName evidence="5">MD-2-related lipid-recognition domain-containing protein</fullName>
    </recommendedName>
</protein>
<dbReference type="Gene3D" id="2.60.40.770">
    <property type="match status" value="1"/>
</dbReference>
<evidence type="ECO:0000256" key="3">
    <source>
        <dbReference type="ARBA" id="ARBA00022525"/>
    </source>
</evidence>
<keyword evidence="7" id="KW-1185">Reference proteome</keyword>
<evidence type="ECO:0000256" key="2">
    <source>
        <dbReference type="ARBA" id="ARBA00006370"/>
    </source>
</evidence>
<evidence type="ECO:0000256" key="4">
    <source>
        <dbReference type="SAM" id="SignalP"/>
    </source>
</evidence>
<reference evidence="6 7" key="1">
    <citation type="submission" date="2023-03" db="EMBL/GenBank/DDBJ databases">
        <title>High recombination rates correlate with genetic variation in Cardiocondyla obscurior ants.</title>
        <authorList>
            <person name="Errbii M."/>
        </authorList>
    </citation>
    <scope>NUCLEOTIDE SEQUENCE [LARGE SCALE GENOMIC DNA]</scope>
    <source>
        <strain evidence="6">Alpha-2009</strain>
        <tissue evidence="6">Whole body</tissue>
    </source>
</reference>
<dbReference type="InterPro" id="IPR003172">
    <property type="entry name" value="ML_dom"/>
</dbReference>
<dbReference type="GO" id="GO:0005576">
    <property type="term" value="C:extracellular region"/>
    <property type="evidence" value="ECO:0007669"/>
    <property type="project" value="UniProtKB-SubCell"/>
</dbReference>
<keyword evidence="4" id="KW-0732">Signal</keyword>
<dbReference type="SMART" id="SM00737">
    <property type="entry name" value="ML"/>
    <property type="match status" value="1"/>
</dbReference>
<dbReference type="FunFam" id="2.60.40.770:FF:000001">
    <property type="entry name" value="NPC intracellular cholesterol transporter 2"/>
    <property type="match status" value="1"/>
</dbReference>
<dbReference type="InterPro" id="IPR014756">
    <property type="entry name" value="Ig_E-set"/>
</dbReference>
<proteinExistence type="inferred from homology"/>
<dbReference type="GO" id="GO:0032934">
    <property type="term" value="F:sterol binding"/>
    <property type="evidence" value="ECO:0007669"/>
    <property type="project" value="InterPro"/>
</dbReference>
<evidence type="ECO:0000313" key="6">
    <source>
        <dbReference type="EMBL" id="KAL0128126.1"/>
    </source>
</evidence>
<comment type="subcellular location">
    <subcellularLocation>
        <location evidence="1">Secreted</location>
    </subcellularLocation>
</comment>
<dbReference type="PANTHER" id="PTHR11306">
    <property type="entry name" value="NIEMANN PICK TYPE C2 PROTEIN NPC2-RELATED"/>
    <property type="match status" value="1"/>
</dbReference>
<organism evidence="6 7">
    <name type="scientific">Cardiocondyla obscurior</name>
    <dbReference type="NCBI Taxonomy" id="286306"/>
    <lineage>
        <taxon>Eukaryota</taxon>
        <taxon>Metazoa</taxon>
        <taxon>Ecdysozoa</taxon>
        <taxon>Arthropoda</taxon>
        <taxon>Hexapoda</taxon>
        <taxon>Insecta</taxon>
        <taxon>Pterygota</taxon>
        <taxon>Neoptera</taxon>
        <taxon>Endopterygota</taxon>
        <taxon>Hymenoptera</taxon>
        <taxon>Apocrita</taxon>
        <taxon>Aculeata</taxon>
        <taxon>Formicoidea</taxon>
        <taxon>Formicidae</taxon>
        <taxon>Myrmicinae</taxon>
        <taxon>Cardiocondyla</taxon>
    </lineage>
</organism>
<feature type="signal peptide" evidence="4">
    <location>
        <begin position="1"/>
        <end position="22"/>
    </location>
</feature>
<gene>
    <name evidence="6" type="ORF">PUN28_003406</name>
</gene>
<accession>A0AAW2GLT5</accession>
<sequence>MTRINIAFLISCVLCGITSSFAFVFEDCGSQLAKVGEISISSCTLSDEKCFLTRGNDINVIAKFTPNTDISSVMSYAYGVILDVPVPFPMGDPDLCKSSDHGFKCPLNKDQEYEYKATFNIEKKTPAVSIDVKFEFKNDKDEIISCTKFPAKIV</sequence>
<evidence type="ECO:0000313" key="7">
    <source>
        <dbReference type="Proteomes" id="UP001430953"/>
    </source>
</evidence>
<feature type="domain" description="MD-2-related lipid-recognition" evidence="5">
    <location>
        <begin position="25"/>
        <end position="151"/>
    </location>
</feature>
<evidence type="ECO:0000259" key="5">
    <source>
        <dbReference type="SMART" id="SM00737"/>
    </source>
</evidence>
<dbReference type="SUPFAM" id="SSF81296">
    <property type="entry name" value="E set domains"/>
    <property type="match status" value="1"/>
</dbReference>
<dbReference type="Pfam" id="PF02221">
    <property type="entry name" value="E1_DerP2_DerF2"/>
    <property type="match status" value="1"/>
</dbReference>
<feature type="chain" id="PRO_5043822666" description="MD-2-related lipid-recognition domain-containing protein" evidence="4">
    <location>
        <begin position="23"/>
        <end position="154"/>
    </location>
</feature>
<dbReference type="AlphaFoldDB" id="A0AAW2GLT5"/>
<keyword evidence="3" id="KW-0964">Secreted</keyword>
<dbReference type="PANTHER" id="PTHR11306:SF68">
    <property type="entry name" value="NPC INTRACELLULAR CHOLESTEROL TRANSPORTER 2"/>
    <property type="match status" value="1"/>
</dbReference>
<dbReference type="GO" id="GO:0015918">
    <property type="term" value="P:sterol transport"/>
    <property type="evidence" value="ECO:0007669"/>
    <property type="project" value="InterPro"/>
</dbReference>
<evidence type="ECO:0000256" key="1">
    <source>
        <dbReference type="ARBA" id="ARBA00004613"/>
    </source>
</evidence>